<evidence type="ECO:0000256" key="1">
    <source>
        <dbReference type="ARBA" id="ARBA00001971"/>
    </source>
</evidence>
<accession>A0A1L9Q1X1</accession>
<dbReference type="AlphaFoldDB" id="A0A1L9Q1X1"/>
<evidence type="ECO:0000313" key="11">
    <source>
        <dbReference type="EMBL" id="OJJ07760.1"/>
    </source>
</evidence>
<evidence type="ECO:0000256" key="10">
    <source>
        <dbReference type="SAM" id="Phobius"/>
    </source>
</evidence>
<proteinExistence type="inferred from homology"/>
<keyword evidence="5 9" id="KW-0560">Oxidoreductase</keyword>
<feature type="binding site" description="axial binding residue" evidence="8">
    <location>
        <position position="452"/>
    </location>
    <ligand>
        <name>heme</name>
        <dbReference type="ChEBI" id="CHEBI:30413"/>
    </ligand>
    <ligandPart>
        <name>Fe</name>
        <dbReference type="ChEBI" id="CHEBI:18248"/>
    </ligandPart>
</feature>
<evidence type="ECO:0000256" key="6">
    <source>
        <dbReference type="ARBA" id="ARBA00023004"/>
    </source>
</evidence>
<dbReference type="GO" id="GO:0016705">
    <property type="term" value="F:oxidoreductase activity, acting on paired donors, with incorporation or reduction of molecular oxygen"/>
    <property type="evidence" value="ECO:0007669"/>
    <property type="project" value="InterPro"/>
</dbReference>
<feature type="transmembrane region" description="Helical" evidence="10">
    <location>
        <begin position="16"/>
        <end position="36"/>
    </location>
</feature>
<protein>
    <recommendedName>
        <fullName evidence="13">Cytochrome P450</fullName>
    </recommendedName>
</protein>
<evidence type="ECO:0000313" key="12">
    <source>
        <dbReference type="Proteomes" id="UP000184073"/>
    </source>
</evidence>
<dbReference type="InterPro" id="IPR036396">
    <property type="entry name" value="Cyt_P450_sf"/>
</dbReference>
<dbReference type="PROSITE" id="PS00086">
    <property type="entry name" value="CYTOCHROME_P450"/>
    <property type="match status" value="1"/>
</dbReference>
<dbReference type="Pfam" id="PF00067">
    <property type="entry name" value="p450"/>
    <property type="match status" value="1"/>
</dbReference>
<dbReference type="CDD" id="cd11061">
    <property type="entry name" value="CYP67-like"/>
    <property type="match status" value="1"/>
</dbReference>
<dbReference type="PRINTS" id="PR00385">
    <property type="entry name" value="P450"/>
</dbReference>
<comment type="similarity">
    <text evidence="2 9">Belongs to the cytochrome P450 family.</text>
</comment>
<evidence type="ECO:0000256" key="3">
    <source>
        <dbReference type="ARBA" id="ARBA00022617"/>
    </source>
</evidence>
<evidence type="ECO:0000256" key="5">
    <source>
        <dbReference type="ARBA" id="ARBA00023002"/>
    </source>
</evidence>
<dbReference type="PANTHER" id="PTHR24305">
    <property type="entry name" value="CYTOCHROME P450"/>
    <property type="match status" value="1"/>
</dbReference>
<dbReference type="GeneID" id="63731363"/>
<evidence type="ECO:0000256" key="2">
    <source>
        <dbReference type="ARBA" id="ARBA00010617"/>
    </source>
</evidence>
<keyword evidence="6 8" id="KW-0408">Iron</keyword>
<dbReference type="STRING" id="1036611.A0A1L9Q1X1"/>
<evidence type="ECO:0000256" key="9">
    <source>
        <dbReference type="RuleBase" id="RU000461"/>
    </source>
</evidence>
<dbReference type="Proteomes" id="UP000184073">
    <property type="component" value="Unassembled WGS sequence"/>
</dbReference>
<dbReference type="OrthoDB" id="1470350at2759"/>
<gene>
    <name evidence="11" type="ORF">ASPVEDRAFT_65996</name>
</gene>
<keyword evidence="7 9" id="KW-0503">Monooxygenase</keyword>
<dbReference type="EMBL" id="KV878138">
    <property type="protein sequence ID" value="OJJ07760.1"/>
    <property type="molecule type" value="Genomic_DNA"/>
</dbReference>
<dbReference type="PRINTS" id="PR00463">
    <property type="entry name" value="EP450I"/>
</dbReference>
<dbReference type="InterPro" id="IPR002401">
    <property type="entry name" value="Cyt_P450_E_grp-I"/>
</dbReference>
<name>A0A1L9Q1X1_ASPVE</name>
<dbReference type="GO" id="GO:0004497">
    <property type="term" value="F:monooxygenase activity"/>
    <property type="evidence" value="ECO:0007669"/>
    <property type="project" value="UniProtKB-KW"/>
</dbReference>
<dbReference type="GO" id="GO:0044550">
    <property type="term" value="P:secondary metabolite biosynthetic process"/>
    <property type="evidence" value="ECO:0007669"/>
    <property type="project" value="UniProtKB-ARBA"/>
</dbReference>
<dbReference type="PANTHER" id="PTHR24305:SF29">
    <property type="entry name" value="BENZOATE-PARA-HYDROXYLASE"/>
    <property type="match status" value="1"/>
</dbReference>
<dbReference type="Gene3D" id="1.10.630.10">
    <property type="entry name" value="Cytochrome P450"/>
    <property type="match status" value="1"/>
</dbReference>
<dbReference type="InterPro" id="IPR050121">
    <property type="entry name" value="Cytochrome_P450_monoxygenase"/>
</dbReference>
<comment type="cofactor">
    <cofactor evidence="1 8">
        <name>heme</name>
        <dbReference type="ChEBI" id="CHEBI:30413"/>
    </cofactor>
</comment>
<keyword evidence="12" id="KW-1185">Reference proteome</keyword>
<dbReference type="InterPro" id="IPR001128">
    <property type="entry name" value="Cyt_P450"/>
</dbReference>
<dbReference type="GO" id="GO:0005506">
    <property type="term" value="F:iron ion binding"/>
    <property type="evidence" value="ECO:0007669"/>
    <property type="project" value="InterPro"/>
</dbReference>
<dbReference type="InterPro" id="IPR017972">
    <property type="entry name" value="Cyt_P450_CS"/>
</dbReference>
<dbReference type="VEuPathDB" id="FungiDB:ASPVEDRAFT_65996"/>
<keyword evidence="10" id="KW-0812">Transmembrane</keyword>
<keyword evidence="4 8" id="KW-0479">Metal-binding</keyword>
<evidence type="ECO:0000256" key="8">
    <source>
        <dbReference type="PIRSR" id="PIRSR602401-1"/>
    </source>
</evidence>
<evidence type="ECO:0008006" key="13">
    <source>
        <dbReference type="Google" id="ProtNLM"/>
    </source>
</evidence>
<evidence type="ECO:0000256" key="7">
    <source>
        <dbReference type="ARBA" id="ARBA00023033"/>
    </source>
</evidence>
<dbReference type="SUPFAM" id="SSF48264">
    <property type="entry name" value="Cytochrome P450"/>
    <property type="match status" value="1"/>
</dbReference>
<evidence type="ECO:0000256" key="4">
    <source>
        <dbReference type="ARBA" id="ARBA00022723"/>
    </source>
</evidence>
<sequence length="503" mass="56749">MASKFQYDASWAENRALVAGTVILCTALSWVIYCLLLSPLRRYPGPLLARISPLWIVLQCRRGRRSQAVSDLHQRYGDFVRISPNHISIADATAVQQIYGHKTGFLKGPFYEAFHQVEPVLFNTRDPKIHQRKKKIMSPAFSARGLQDFEPHMSRDIRKLINLINDRLQASGDTISLDFNEYSNFLAFDAIGEFAFGESFGFLDRGEDYLNLIDAVDARGEALNALGHLPRAVREFIKKFPLDPFWSQGMRGTQALAAIGTKAYFKRRDQATGTSRKDLLSLLFNAKDPDMGNALEEKEIIAESISFIVGGSDTTSTSMTNVVDIVSRDEAIQRRLQEELDAAFPGQMAADWVPDFKTIENLPVLNAVVRETMRFRPTSATGLERVTPKGGKLVAGRFLPEGTLVSVPTLSVHHNSREFHDADTFNYERWLAEDSAKLLESFVPFSVGPRACIGRNFAWMEMFKTLAALFKLFHIARVPLGDTHLREGFFVKTKECHVTLHWR</sequence>
<keyword evidence="10" id="KW-1133">Transmembrane helix</keyword>
<organism evidence="11 12">
    <name type="scientific">Aspergillus versicolor CBS 583.65</name>
    <dbReference type="NCBI Taxonomy" id="1036611"/>
    <lineage>
        <taxon>Eukaryota</taxon>
        <taxon>Fungi</taxon>
        <taxon>Dikarya</taxon>
        <taxon>Ascomycota</taxon>
        <taxon>Pezizomycotina</taxon>
        <taxon>Eurotiomycetes</taxon>
        <taxon>Eurotiomycetidae</taxon>
        <taxon>Eurotiales</taxon>
        <taxon>Aspergillaceae</taxon>
        <taxon>Aspergillus</taxon>
        <taxon>Aspergillus subgen. Nidulantes</taxon>
    </lineage>
</organism>
<keyword evidence="10" id="KW-0472">Membrane</keyword>
<dbReference type="GO" id="GO:0020037">
    <property type="term" value="F:heme binding"/>
    <property type="evidence" value="ECO:0007669"/>
    <property type="project" value="InterPro"/>
</dbReference>
<dbReference type="RefSeq" id="XP_040673522.1">
    <property type="nucleotide sequence ID" value="XM_040815852.1"/>
</dbReference>
<keyword evidence="3 8" id="KW-0349">Heme</keyword>
<reference evidence="12" key="1">
    <citation type="journal article" date="2017" name="Genome Biol.">
        <title>Comparative genomics reveals high biological diversity and specific adaptations in the industrially and medically important fungal genus Aspergillus.</title>
        <authorList>
            <person name="de Vries R.P."/>
            <person name="Riley R."/>
            <person name="Wiebenga A."/>
            <person name="Aguilar-Osorio G."/>
            <person name="Amillis S."/>
            <person name="Uchima C.A."/>
            <person name="Anderluh G."/>
            <person name="Asadollahi M."/>
            <person name="Askin M."/>
            <person name="Barry K."/>
            <person name="Battaglia E."/>
            <person name="Bayram O."/>
            <person name="Benocci T."/>
            <person name="Braus-Stromeyer S.A."/>
            <person name="Caldana C."/>
            <person name="Canovas D."/>
            <person name="Cerqueira G.C."/>
            <person name="Chen F."/>
            <person name="Chen W."/>
            <person name="Choi C."/>
            <person name="Clum A."/>
            <person name="Dos Santos R.A."/>
            <person name="Damasio A.R."/>
            <person name="Diallinas G."/>
            <person name="Emri T."/>
            <person name="Fekete E."/>
            <person name="Flipphi M."/>
            <person name="Freyberg S."/>
            <person name="Gallo A."/>
            <person name="Gournas C."/>
            <person name="Habgood R."/>
            <person name="Hainaut M."/>
            <person name="Harispe M.L."/>
            <person name="Henrissat B."/>
            <person name="Hilden K.S."/>
            <person name="Hope R."/>
            <person name="Hossain A."/>
            <person name="Karabika E."/>
            <person name="Karaffa L."/>
            <person name="Karanyi Z."/>
            <person name="Krasevec N."/>
            <person name="Kuo A."/>
            <person name="Kusch H."/>
            <person name="LaButti K."/>
            <person name="Lagendijk E.L."/>
            <person name="Lapidus A."/>
            <person name="Levasseur A."/>
            <person name="Lindquist E."/>
            <person name="Lipzen A."/>
            <person name="Logrieco A.F."/>
            <person name="MacCabe A."/>
            <person name="Maekelae M.R."/>
            <person name="Malavazi I."/>
            <person name="Melin P."/>
            <person name="Meyer V."/>
            <person name="Mielnichuk N."/>
            <person name="Miskei M."/>
            <person name="Molnar A.P."/>
            <person name="Mule G."/>
            <person name="Ngan C.Y."/>
            <person name="Orejas M."/>
            <person name="Orosz E."/>
            <person name="Ouedraogo J.P."/>
            <person name="Overkamp K.M."/>
            <person name="Park H.-S."/>
            <person name="Perrone G."/>
            <person name="Piumi F."/>
            <person name="Punt P.J."/>
            <person name="Ram A.F."/>
            <person name="Ramon A."/>
            <person name="Rauscher S."/>
            <person name="Record E."/>
            <person name="Riano-Pachon D.M."/>
            <person name="Robert V."/>
            <person name="Roehrig J."/>
            <person name="Ruller R."/>
            <person name="Salamov A."/>
            <person name="Salih N.S."/>
            <person name="Samson R.A."/>
            <person name="Sandor E."/>
            <person name="Sanguinetti M."/>
            <person name="Schuetze T."/>
            <person name="Sepcic K."/>
            <person name="Shelest E."/>
            <person name="Sherlock G."/>
            <person name="Sophianopoulou V."/>
            <person name="Squina F.M."/>
            <person name="Sun H."/>
            <person name="Susca A."/>
            <person name="Todd R.B."/>
            <person name="Tsang A."/>
            <person name="Unkles S.E."/>
            <person name="van de Wiele N."/>
            <person name="van Rossen-Uffink D."/>
            <person name="Oliveira J.V."/>
            <person name="Vesth T.C."/>
            <person name="Visser J."/>
            <person name="Yu J.-H."/>
            <person name="Zhou M."/>
            <person name="Andersen M.R."/>
            <person name="Archer D.B."/>
            <person name="Baker S.E."/>
            <person name="Benoit I."/>
            <person name="Brakhage A.A."/>
            <person name="Braus G.H."/>
            <person name="Fischer R."/>
            <person name="Frisvad J.C."/>
            <person name="Goldman G.H."/>
            <person name="Houbraken J."/>
            <person name="Oakley B."/>
            <person name="Pocsi I."/>
            <person name="Scazzocchio C."/>
            <person name="Seiboth B."/>
            <person name="vanKuyk P.A."/>
            <person name="Wortman J."/>
            <person name="Dyer P.S."/>
            <person name="Grigoriev I.V."/>
        </authorList>
    </citation>
    <scope>NUCLEOTIDE SEQUENCE [LARGE SCALE GENOMIC DNA]</scope>
    <source>
        <strain evidence="12">CBS 583.65</strain>
    </source>
</reference>